<dbReference type="PANTHER" id="PTHR43776">
    <property type="entry name" value="TRANSPORT ATP-BINDING PROTEIN"/>
    <property type="match status" value="1"/>
</dbReference>
<name>A0A7D8ALQ4_9MICO</name>
<dbReference type="EMBL" id="CP043732">
    <property type="protein sequence ID" value="QMU97288.1"/>
    <property type="molecule type" value="Genomic_DNA"/>
</dbReference>
<dbReference type="AlphaFoldDB" id="A0A7D8ALQ4"/>
<comment type="similarity">
    <text evidence="1">Belongs to the ABC transporter superfamily.</text>
</comment>
<dbReference type="GO" id="GO:0055085">
    <property type="term" value="P:transmembrane transport"/>
    <property type="evidence" value="ECO:0007669"/>
    <property type="project" value="UniProtKB-ARBA"/>
</dbReference>
<dbReference type="InterPro" id="IPR027417">
    <property type="entry name" value="P-loop_NTPase"/>
</dbReference>
<gene>
    <name evidence="6" type="ORF">FVO59_08705</name>
</gene>
<sequence length="278" mass="30486">MGADTIDATDAILTLRGIRKAFRVRKGLKALEIQALDGVDLTLRRSKVLGVIGESGSGKSTLANIIMGLDTPDAGQMMFDGAEIDMHSRRVRASIARDIQVVFQDPYSSLNPRMNVFQLLREPLRHVPFDSKNALWEHCAELLELVGLDADALDRHPHQFSGGQRQRIAIARAIALKPKVLVCDEAVSALDVSIQAQVLELLADLRERLGLSIVFIAHGLSAVERICDDVMVMNGGRVVEEGPSAQVLQTPADPYTQRLVAVSRDIVPFRLMPHDTEA</sequence>
<keyword evidence="2" id="KW-0813">Transport</keyword>
<dbReference type="GO" id="GO:0016887">
    <property type="term" value="F:ATP hydrolysis activity"/>
    <property type="evidence" value="ECO:0007669"/>
    <property type="project" value="InterPro"/>
</dbReference>
<evidence type="ECO:0000313" key="6">
    <source>
        <dbReference type="EMBL" id="QMU97288.1"/>
    </source>
</evidence>
<feature type="domain" description="ABC transporter" evidence="5">
    <location>
        <begin position="13"/>
        <end position="260"/>
    </location>
</feature>
<dbReference type="CDD" id="cd03257">
    <property type="entry name" value="ABC_NikE_OppD_transporters"/>
    <property type="match status" value="1"/>
</dbReference>
<dbReference type="Gene3D" id="3.40.50.300">
    <property type="entry name" value="P-loop containing nucleotide triphosphate hydrolases"/>
    <property type="match status" value="1"/>
</dbReference>
<keyword evidence="3" id="KW-0547">Nucleotide-binding</keyword>
<reference evidence="6 7" key="1">
    <citation type="journal article" date="2020" name="Front. Microbiol.">
        <title>Design of Bacterial Strain-Specific qPCR Assays Using NGS Data and Publicly Available Resources and Its Application to Track Biocontrol Strains.</title>
        <authorList>
            <person name="Hernandez I."/>
            <person name="Sant C."/>
            <person name="Martinez R."/>
            <person name="Fernandez C."/>
        </authorList>
    </citation>
    <scope>NUCLEOTIDE SEQUENCE [LARGE SCALE GENOMIC DNA]</scope>
    <source>
        <strain evidence="6 7">B24</strain>
    </source>
</reference>
<protein>
    <submittedName>
        <fullName evidence="6">ABC transporter ATP-binding protein</fullName>
    </submittedName>
</protein>
<evidence type="ECO:0000256" key="1">
    <source>
        <dbReference type="ARBA" id="ARBA00005417"/>
    </source>
</evidence>
<dbReference type="PROSITE" id="PS50893">
    <property type="entry name" value="ABC_TRANSPORTER_2"/>
    <property type="match status" value="1"/>
</dbReference>
<keyword evidence="4 6" id="KW-0067">ATP-binding</keyword>
<organism evidence="6 7">
    <name type="scientific">Microbacterium esteraromaticum</name>
    <dbReference type="NCBI Taxonomy" id="57043"/>
    <lineage>
        <taxon>Bacteria</taxon>
        <taxon>Bacillati</taxon>
        <taxon>Actinomycetota</taxon>
        <taxon>Actinomycetes</taxon>
        <taxon>Micrococcales</taxon>
        <taxon>Microbacteriaceae</taxon>
        <taxon>Microbacterium</taxon>
    </lineage>
</organism>
<evidence type="ECO:0000313" key="7">
    <source>
        <dbReference type="Proteomes" id="UP000515708"/>
    </source>
</evidence>
<proteinExistence type="inferred from homology"/>
<evidence type="ECO:0000256" key="2">
    <source>
        <dbReference type="ARBA" id="ARBA00022448"/>
    </source>
</evidence>
<dbReference type="RefSeq" id="WP_182252283.1">
    <property type="nucleotide sequence ID" value="NZ_CP043732.1"/>
</dbReference>
<dbReference type="InterPro" id="IPR050319">
    <property type="entry name" value="ABC_transp_ATP-bind"/>
</dbReference>
<dbReference type="InterPro" id="IPR003439">
    <property type="entry name" value="ABC_transporter-like_ATP-bd"/>
</dbReference>
<evidence type="ECO:0000259" key="5">
    <source>
        <dbReference type="PROSITE" id="PS50893"/>
    </source>
</evidence>
<accession>A0A7D8ALQ4</accession>
<dbReference type="SMART" id="SM00382">
    <property type="entry name" value="AAA"/>
    <property type="match status" value="1"/>
</dbReference>
<dbReference type="Pfam" id="PF00005">
    <property type="entry name" value="ABC_tran"/>
    <property type="match status" value="1"/>
</dbReference>
<dbReference type="GO" id="GO:0005524">
    <property type="term" value="F:ATP binding"/>
    <property type="evidence" value="ECO:0007669"/>
    <property type="project" value="UniProtKB-KW"/>
</dbReference>
<dbReference type="InterPro" id="IPR017871">
    <property type="entry name" value="ABC_transporter-like_CS"/>
</dbReference>
<dbReference type="InterPro" id="IPR003593">
    <property type="entry name" value="AAA+_ATPase"/>
</dbReference>
<evidence type="ECO:0000256" key="3">
    <source>
        <dbReference type="ARBA" id="ARBA00022741"/>
    </source>
</evidence>
<dbReference type="PROSITE" id="PS00211">
    <property type="entry name" value="ABC_TRANSPORTER_1"/>
    <property type="match status" value="1"/>
</dbReference>
<dbReference type="Proteomes" id="UP000515708">
    <property type="component" value="Chromosome"/>
</dbReference>
<dbReference type="SUPFAM" id="SSF52540">
    <property type="entry name" value="P-loop containing nucleoside triphosphate hydrolases"/>
    <property type="match status" value="1"/>
</dbReference>
<dbReference type="PANTHER" id="PTHR43776:SF7">
    <property type="entry name" value="D,D-DIPEPTIDE TRANSPORT ATP-BINDING PROTEIN DDPF-RELATED"/>
    <property type="match status" value="1"/>
</dbReference>
<evidence type="ECO:0000256" key="4">
    <source>
        <dbReference type="ARBA" id="ARBA00022840"/>
    </source>
</evidence>